<dbReference type="PANTHER" id="PTHR12358:SF31">
    <property type="entry name" value="ACYLGLYCEROL KINASE, MITOCHONDRIAL"/>
    <property type="match status" value="1"/>
</dbReference>
<dbReference type="eggNOG" id="KOG1116">
    <property type="taxonomic scope" value="Eukaryota"/>
</dbReference>
<reference evidence="7" key="1">
    <citation type="journal article" date="2010" name="Genome Biol.">
        <title>Genome sequence of the necrotrophic plant pathogen Pythium ultimum reveals original pathogenicity mechanisms and effector repertoire.</title>
        <authorList>
            <person name="Levesque C.A."/>
            <person name="Brouwer H."/>
            <person name="Cano L."/>
            <person name="Hamilton J.P."/>
            <person name="Holt C."/>
            <person name="Huitema E."/>
            <person name="Raffaele S."/>
            <person name="Robideau G.P."/>
            <person name="Thines M."/>
            <person name="Win J."/>
            <person name="Zerillo M.M."/>
            <person name="Beakes G.W."/>
            <person name="Boore J.L."/>
            <person name="Busam D."/>
            <person name="Dumas B."/>
            <person name="Ferriera S."/>
            <person name="Fuerstenberg S.I."/>
            <person name="Gachon C.M."/>
            <person name="Gaulin E."/>
            <person name="Govers F."/>
            <person name="Grenville-Briggs L."/>
            <person name="Horner N."/>
            <person name="Hostetler J."/>
            <person name="Jiang R.H."/>
            <person name="Johnson J."/>
            <person name="Krajaejun T."/>
            <person name="Lin H."/>
            <person name="Meijer H.J."/>
            <person name="Moore B."/>
            <person name="Morris P."/>
            <person name="Phuntmart V."/>
            <person name="Puiu D."/>
            <person name="Shetty J."/>
            <person name="Stajich J.E."/>
            <person name="Tripathy S."/>
            <person name="Wawra S."/>
            <person name="van West P."/>
            <person name="Whitty B.R."/>
            <person name="Coutinho P.M."/>
            <person name="Henrissat B."/>
            <person name="Martin F."/>
            <person name="Thomas P.D."/>
            <person name="Tyler B.M."/>
            <person name="De Vries R.P."/>
            <person name="Kamoun S."/>
            <person name="Yandell M."/>
            <person name="Tisserat N."/>
            <person name="Buell C.R."/>
        </authorList>
    </citation>
    <scope>NUCLEOTIDE SEQUENCE</scope>
    <source>
        <strain evidence="7">DAOM:BR144</strain>
    </source>
</reference>
<dbReference type="PANTHER" id="PTHR12358">
    <property type="entry name" value="SPHINGOSINE KINASE"/>
    <property type="match status" value="1"/>
</dbReference>
<dbReference type="InterPro" id="IPR001206">
    <property type="entry name" value="Diacylglycerol_kinase_cat_dom"/>
</dbReference>
<evidence type="ECO:0000313" key="6">
    <source>
        <dbReference type="EnsemblProtists" id="PYU1_T008304"/>
    </source>
</evidence>
<proteinExistence type="predicted"/>
<feature type="domain" description="DAGKc" evidence="5">
    <location>
        <begin position="231"/>
        <end position="326"/>
    </location>
</feature>
<dbReference type="Gene3D" id="3.40.50.10330">
    <property type="entry name" value="Probable inorganic polyphosphate/atp-NAD kinase, domain 1"/>
    <property type="match status" value="1"/>
</dbReference>
<evidence type="ECO:0000256" key="1">
    <source>
        <dbReference type="ARBA" id="ARBA00022679"/>
    </source>
</evidence>
<dbReference type="GO" id="GO:0005524">
    <property type="term" value="F:ATP binding"/>
    <property type="evidence" value="ECO:0007669"/>
    <property type="project" value="UniProtKB-KW"/>
</dbReference>
<keyword evidence="4" id="KW-0067">ATP-binding</keyword>
<dbReference type="PROSITE" id="PS50146">
    <property type="entry name" value="DAGK"/>
    <property type="match status" value="1"/>
</dbReference>
<reference evidence="7" key="2">
    <citation type="submission" date="2010-04" db="EMBL/GenBank/DDBJ databases">
        <authorList>
            <person name="Buell R."/>
            <person name="Hamilton J."/>
            <person name="Hostetler J."/>
        </authorList>
    </citation>
    <scope>NUCLEOTIDE SEQUENCE [LARGE SCALE GENOMIC DNA]</scope>
    <source>
        <strain evidence="7">DAOM:BR144</strain>
    </source>
</reference>
<dbReference type="GO" id="GO:0046512">
    <property type="term" value="P:sphingosine biosynthetic process"/>
    <property type="evidence" value="ECO:0007669"/>
    <property type="project" value="TreeGrafter"/>
</dbReference>
<dbReference type="EnsemblProtists" id="PYU1_T008304">
    <property type="protein sequence ID" value="PYU1_T008304"/>
    <property type="gene ID" value="PYU1_G008288"/>
</dbReference>
<accession>K3WTL0</accession>
<protein>
    <recommendedName>
        <fullName evidence="5">DAGKc domain-containing protein</fullName>
    </recommendedName>
</protein>
<dbReference type="InParanoid" id="K3WTL0"/>
<dbReference type="InterPro" id="IPR017438">
    <property type="entry name" value="ATP-NAD_kinase_N"/>
</dbReference>
<keyword evidence="3" id="KW-0418">Kinase</keyword>
<organism evidence="6 7">
    <name type="scientific">Globisporangium ultimum (strain ATCC 200006 / CBS 805.95 / DAOM BR144)</name>
    <name type="common">Pythium ultimum</name>
    <dbReference type="NCBI Taxonomy" id="431595"/>
    <lineage>
        <taxon>Eukaryota</taxon>
        <taxon>Sar</taxon>
        <taxon>Stramenopiles</taxon>
        <taxon>Oomycota</taxon>
        <taxon>Peronosporomycetes</taxon>
        <taxon>Pythiales</taxon>
        <taxon>Pythiaceae</taxon>
        <taxon>Globisporangium</taxon>
    </lineage>
</organism>
<evidence type="ECO:0000256" key="2">
    <source>
        <dbReference type="ARBA" id="ARBA00022741"/>
    </source>
</evidence>
<reference evidence="6" key="3">
    <citation type="submission" date="2015-02" db="UniProtKB">
        <authorList>
            <consortium name="EnsemblProtists"/>
        </authorList>
    </citation>
    <scope>IDENTIFICATION</scope>
    <source>
        <strain evidence="6">DAOM BR144</strain>
    </source>
</reference>
<dbReference type="GO" id="GO:0005737">
    <property type="term" value="C:cytoplasm"/>
    <property type="evidence" value="ECO:0007669"/>
    <property type="project" value="TreeGrafter"/>
</dbReference>
<sequence>MQQPSTVTVEEPTSRHAARRMQCRFYQTTRVDFARGLQLSHARGVELHPLSEKPTAVVAPQTLGKAPRVDVIPWSDILGAAVLTPDQLAHVPGYEPDVNNDKGQEFAIFGCIPKTHVLKRSAPAFFAFGSKLDALSCFGNAARESEVDDVVRATSVTATSSKPIQSSSSRNAPCERMLVQWVFRYVGDDADAVVLHLVHMIQRLADPRIAHSIKPLDDNELPALQRRHQYHAAEIVANVPLDKYDCIVSVGGDGLLSEIVQGIMKRSDWKQAIQQPLGVIPGGSGNGLSASLLHRSGERLDALNAAYALAKGSASELDLATVMNGKQDVVYSFLSLEWAFIADVDIESERYRMFGGMRFTISSVAKLLARHKRYSGTLRYLSSDFDVPGAPPKYHERLSHQEEGASRPALECLPVVDEKDSSPSQWREVSGQFHMFWGMNVSHASSDGHIAPNAPIDDGYYYLMLMDGSFSRMSLTKMLLGLDDGSHIGQKQVQLIRTRAFTLHVDNPADRLCVDGELFDGPEVKVEVHRGLGRVLCLPPLSR</sequence>
<dbReference type="SUPFAM" id="SSF111331">
    <property type="entry name" value="NAD kinase/diacylglycerol kinase-like"/>
    <property type="match status" value="1"/>
</dbReference>
<dbReference type="VEuPathDB" id="FungiDB:PYU1_G008288"/>
<dbReference type="Gene3D" id="2.60.200.40">
    <property type="match status" value="1"/>
</dbReference>
<dbReference type="InterPro" id="IPR045540">
    <property type="entry name" value="YegS/DAGK_C"/>
</dbReference>
<evidence type="ECO:0000256" key="4">
    <source>
        <dbReference type="ARBA" id="ARBA00022840"/>
    </source>
</evidence>
<dbReference type="InterPro" id="IPR050187">
    <property type="entry name" value="Lipid_Phosphate_FormReg"/>
</dbReference>
<evidence type="ECO:0000259" key="5">
    <source>
        <dbReference type="PROSITE" id="PS50146"/>
    </source>
</evidence>
<dbReference type="Pfam" id="PF19279">
    <property type="entry name" value="YegS_C"/>
    <property type="match status" value="1"/>
</dbReference>
<dbReference type="GO" id="GO:0016020">
    <property type="term" value="C:membrane"/>
    <property type="evidence" value="ECO:0007669"/>
    <property type="project" value="TreeGrafter"/>
</dbReference>
<dbReference type="EMBL" id="GL376619">
    <property type="status" value="NOT_ANNOTATED_CDS"/>
    <property type="molecule type" value="Genomic_DNA"/>
</dbReference>
<evidence type="ECO:0000256" key="3">
    <source>
        <dbReference type="ARBA" id="ARBA00022777"/>
    </source>
</evidence>
<dbReference type="InterPro" id="IPR016064">
    <property type="entry name" value="NAD/diacylglycerol_kinase_sf"/>
</dbReference>
<keyword evidence="2" id="KW-0547">Nucleotide-binding</keyword>
<name>K3WTL0_GLOUD</name>
<dbReference type="AlphaFoldDB" id="K3WTL0"/>
<dbReference type="Proteomes" id="UP000019132">
    <property type="component" value="Unassembled WGS sequence"/>
</dbReference>
<dbReference type="Pfam" id="PF00781">
    <property type="entry name" value="DAGK_cat"/>
    <property type="match status" value="1"/>
</dbReference>
<evidence type="ECO:0000313" key="7">
    <source>
        <dbReference type="Proteomes" id="UP000019132"/>
    </source>
</evidence>
<dbReference type="HOGENOM" id="CLU_013399_3_1_1"/>
<keyword evidence="7" id="KW-1185">Reference proteome</keyword>
<dbReference type="GO" id="GO:0001727">
    <property type="term" value="F:lipid kinase activity"/>
    <property type="evidence" value="ECO:0007669"/>
    <property type="project" value="TreeGrafter"/>
</dbReference>
<keyword evidence="1" id="KW-0808">Transferase</keyword>
<dbReference type="STRING" id="431595.K3WTL0"/>